<dbReference type="AlphaFoldDB" id="A0A2G4YQK2"/>
<evidence type="ECO:0000313" key="4">
    <source>
        <dbReference type="EMBL" id="PHZ83736.1"/>
    </source>
</evidence>
<sequence>MSDLNSARQHMIDGQLRPNEVNDERIIGAIESVNREKFVPKSLSGVAYLDEDIQVAPGRSLMEPMIFARLVDAAHIKKTDVVLDVACATGYSSAVLGRLAEAVVALEEDETLAEIATTVLSTEACDNVAVVTGALRDGLAEQGPYDVIFINGMVDEIPASLTDQIADGGRLICVLNQNGVGKAVYVTSENGVVAKRTLFDAAVTKLAAFKKPEKFVF</sequence>
<name>A0A2G4YQK2_9PROT</name>
<dbReference type="InterPro" id="IPR000682">
    <property type="entry name" value="PCMT"/>
</dbReference>
<dbReference type="SUPFAM" id="SSF53335">
    <property type="entry name" value="S-adenosyl-L-methionine-dependent methyltransferases"/>
    <property type="match status" value="1"/>
</dbReference>
<dbReference type="GO" id="GO:0032259">
    <property type="term" value="P:methylation"/>
    <property type="evidence" value="ECO:0007669"/>
    <property type="project" value="UniProtKB-KW"/>
</dbReference>
<dbReference type="GO" id="GO:0005737">
    <property type="term" value="C:cytoplasm"/>
    <property type="evidence" value="ECO:0007669"/>
    <property type="project" value="TreeGrafter"/>
</dbReference>
<comment type="similarity">
    <text evidence="1">Belongs to the methyltransferase superfamily. L-isoaspartyl/D-aspartyl protein methyltransferase family.</text>
</comment>
<accession>A0A2G4YQK2</accession>
<evidence type="ECO:0000313" key="5">
    <source>
        <dbReference type="Proteomes" id="UP000229730"/>
    </source>
</evidence>
<proteinExistence type="inferred from homology"/>
<dbReference type="PANTHER" id="PTHR11579">
    <property type="entry name" value="PROTEIN-L-ISOASPARTATE O-METHYLTRANSFERASE"/>
    <property type="match status" value="1"/>
</dbReference>
<evidence type="ECO:0000256" key="3">
    <source>
        <dbReference type="ARBA" id="ARBA00030757"/>
    </source>
</evidence>
<dbReference type="Proteomes" id="UP000229730">
    <property type="component" value="Unassembled WGS sequence"/>
</dbReference>
<dbReference type="InParanoid" id="A0A2G4YQK2"/>
<reference evidence="4 5" key="1">
    <citation type="submission" date="2017-10" db="EMBL/GenBank/DDBJ databases">
        <title>Frigbacter circumglobatus gen. nov. sp. nov., isolated from sediment cultured in situ.</title>
        <authorList>
            <person name="Zhao Z."/>
        </authorList>
    </citation>
    <scope>NUCLEOTIDE SEQUENCE [LARGE SCALE GENOMIC DNA]</scope>
    <source>
        <strain evidence="4 5">ZYL</strain>
    </source>
</reference>
<keyword evidence="5" id="KW-1185">Reference proteome</keyword>
<protein>
    <recommendedName>
        <fullName evidence="2">Protein-L-isoaspartate O-methyltransferase</fullName>
    </recommendedName>
    <alternativeName>
        <fullName evidence="3">Protein L-isoaspartyl methyltransferase</fullName>
    </alternativeName>
</protein>
<evidence type="ECO:0000256" key="1">
    <source>
        <dbReference type="ARBA" id="ARBA00005369"/>
    </source>
</evidence>
<gene>
    <name evidence="4" type="ORF">CRD36_15310</name>
</gene>
<dbReference type="GO" id="GO:0004719">
    <property type="term" value="F:protein-L-isoaspartate (D-aspartate) O-methyltransferase activity"/>
    <property type="evidence" value="ECO:0007669"/>
    <property type="project" value="InterPro"/>
</dbReference>
<evidence type="ECO:0000256" key="2">
    <source>
        <dbReference type="ARBA" id="ARBA00013346"/>
    </source>
</evidence>
<dbReference type="PANTHER" id="PTHR11579:SF18">
    <property type="entry name" value="PROTEIN-L-ISOASPARTATE O-METHYLTRANSFERASE"/>
    <property type="match status" value="1"/>
</dbReference>
<dbReference type="OrthoDB" id="9798496at2"/>
<keyword evidence="4" id="KW-0808">Transferase</keyword>
<keyword evidence="4" id="KW-0489">Methyltransferase</keyword>
<comment type="caution">
    <text evidence="4">The sequence shown here is derived from an EMBL/GenBank/DDBJ whole genome shotgun (WGS) entry which is preliminary data.</text>
</comment>
<dbReference type="RefSeq" id="WP_099474809.1">
    <property type="nucleotide sequence ID" value="NZ_CP041025.1"/>
</dbReference>
<dbReference type="EMBL" id="PDEM01000031">
    <property type="protein sequence ID" value="PHZ83736.1"/>
    <property type="molecule type" value="Genomic_DNA"/>
</dbReference>
<dbReference type="Gene3D" id="3.40.50.150">
    <property type="entry name" value="Vaccinia Virus protein VP39"/>
    <property type="match status" value="1"/>
</dbReference>
<dbReference type="InterPro" id="IPR029063">
    <property type="entry name" value="SAM-dependent_MTases_sf"/>
</dbReference>
<dbReference type="Pfam" id="PF01135">
    <property type="entry name" value="PCMT"/>
    <property type="match status" value="1"/>
</dbReference>
<organism evidence="4 5">
    <name type="scientific">Paremcibacter congregatus</name>
    <dbReference type="NCBI Taxonomy" id="2043170"/>
    <lineage>
        <taxon>Bacteria</taxon>
        <taxon>Pseudomonadati</taxon>
        <taxon>Pseudomonadota</taxon>
        <taxon>Alphaproteobacteria</taxon>
        <taxon>Emcibacterales</taxon>
        <taxon>Emcibacteraceae</taxon>
        <taxon>Paremcibacter</taxon>
    </lineage>
</organism>
<dbReference type="CDD" id="cd02440">
    <property type="entry name" value="AdoMet_MTases"/>
    <property type="match status" value="1"/>
</dbReference>